<dbReference type="GO" id="GO:0004048">
    <property type="term" value="F:anthranilate phosphoribosyltransferase activity"/>
    <property type="evidence" value="ECO:0007669"/>
    <property type="project" value="UniProtKB-EC"/>
</dbReference>
<keyword evidence="5" id="KW-0808">Transferase</keyword>
<evidence type="ECO:0000256" key="5">
    <source>
        <dbReference type="ARBA" id="ARBA00022679"/>
    </source>
</evidence>
<evidence type="ECO:0000256" key="4">
    <source>
        <dbReference type="ARBA" id="ARBA00022676"/>
    </source>
</evidence>
<evidence type="ECO:0000313" key="11">
    <source>
        <dbReference type="EMBL" id="CAE0066443.1"/>
    </source>
</evidence>
<dbReference type="EMBL" id="HBHW01044416">
    <property type="protein sequence ID" value="CAE0066445.1"/>
    <property type="molecule type" value="Transcribed_RNA"/>
</dbReference>
<dbReference type="InterPro" id="IPR035902">
    <property type="entry name" value="Nuc_phospho_transferase"/>
</dbReference>
<evidence type="ECO:0000313" key="14">
    <source>
        <dbReference type="EMBL" id="CAE0066447.1"/>
    </source>
</evidence>
<keyword evidence="7" id="KW-0057">Aromatic amino acid biosynthesis</keyword>
<name>A0A7S3AC65_9RHOD</name>
<evidence type="ECO:0000256" key="6">
    <source>
        <dbReference type="ARBA" id="ARBA00022822"/>
    </source>
</evidence>
<dbReference type="SUPFAM" id="SSF47648">
    <property type="entry name" value="Nucleoside phosphorylase/phosphoribosyltransferase N-terminal domain"/>
    <property type="match status" value="1"/>
</dbReference>
<organism evidence="12">
    <name type="scientific">Rhodosorus marinus</name>
    <dbReference type="NCBI Taxonomy" id="101924"/>
    <lineage>
        <taxon>Eukaryota</taxon>
        <taxon>Rhodophyta</taxon>
        <taxon>Stylonematophyceae</taxon>
        <taxon>Stylonematales</taxon>
        <taxon>Stylonemataceae</taxon>
        <taxon>Rhodosorus</taxon>
    </lineage>
</organism>
<dbReference type="Pfam" id="PF00591">
    <property type="entry name" value="Glycos_transf_3"/>
    <property type="match status" value="1"/>
</dbReference>
<dbReference type="PANTHER" id="PTHR43285:SF2">
    <property type="entry name" value="ANTHRANILATE PHOSPHORIBOSYLTRANSFERASE"/>
    <property type="match status" value="1"/>
</dbReference>
<evidence type="ECO:0000259" key="9">
    <source>
        <dbReference type="Pfam" id="PF00591"/>
    </source>
</evidence>
<comment type="similarity">
    <text evidence="8">Belongs to the anthranilate phosphoribosyltransferase family.</text>
</comment>
<dbReference type="SUPFAM" id="SSF52418">
    <property type="entry name" value="Nucleoside phosphorylase/phosphoribosyltransferase catalytic domain"/>
    <property type="match status" value="1"/>
</dbReference>
<proteinExistence type="inferred from homology"/>
<dbReference type="InterPro" id="IPR000312">
    <property type="entry name" value="Glycosyl_Trfase_fam3"/>
</dbReference>
<keyword evidence="6" id="KW-0822">Tryptophan biosynthesis</keyword>
<dbReference type="EMBL" id="HBHW01044417">
    <property type="protein sequence ID" value="CAE0066446.1"/>
    <property type="molecule type" value="Transcribed_RNA"/>
</dbReference>
<evidence type="ECO:0000256" key="7">
    <source>
        <dbReference type="ARBA" id="ARBA00023141"/>
    </source>
</evidence>
<sequence>MGDGCFIGQGLTVDRRRSGELQVCGRRWRSSRGCVVWSMKPVLERLAGLEDLSEDDVSSAMGEVLDGDASPEELAVFLALLRAKKETATEVAAIANAMKSRMLPVETRKDVLEIVGTGGDGADTVNISTMAAVLSAACGATVAKHGNRSISSKSGSADVLEAIGIPLDLSPEGVAQCIDKVGIGFMFAPTHHPAMKTVQPVRRSMKIRSVFNIMGPLLNPAGAQRGIIGVYSPSVMNLMADTLVELGCKHALVVHTEGIDELSTVGVAKAIEIKGESVAETFIDPLDFGMPRCNLEDLRGGDAEYNAVVMRELLSGQSSSAIQDVVALNSGAGLYVYGMCNSVAEGVEMAKSKLLSGSAIEKLDEWIEVANECPRLA</sequence>
<dbReference type="Gene3D" id="3.40.1030.10">
    <property type="entry name" value="Nucleoside phosphorylase/phosphoribosyltransferase catalytic domain"/>
    <property type="match status" value="1"/>
</dbReference>
<dbReference type="InterPro" id="IPR005940">
    <property type="entry name" value="Anthranilate_Pribosyl_Tfrase"/>
</dbReference>
<dbReference type="PANTHER" id="PTHR43285">
    <property type="entry name" value="ANTHRANILATE PHOSPHORIBOSYLTRANSFERASE"/>
    <property type="match status" value="1"/>
</dbReference>
<reference evidence="12" key="1">
    <citation type="submission" date="2021-01" db="EMBL/GenBank/DDBJ databases">
        <authorList>
            <person name="Corre E."/>
            <person name="Pelletier E."/>
            <person name="Niang G."/>
            <person name="Scheremetjew M."/>
            <person name="Finn R."/>
            <person name="Kale V."/>
            <person name="Holt S."/>
            <person name="Cochrane G."/>
            <person name="Meng A."/>
            <person name="Brown T."/>
            <person name="Cohen L."/>
        </authorList>
    </citation>
    <scope>NUCLEOTIDE SEQUENCE</scope>
    <source>
        <strain evidence="12">CCMP 769</strain>
    </source>
</reference>
<accession>A0A7S3AC65</accession>
<protein>
    <recommendedName>
        <fullName evidence="2">anthranilate phosphoribosyltransferase</fullName>
        <ecNumber evidence="2">2.4.2.18</ecNumber>
    </recommendedName>
</protein>
<dbReference type="GO" id="GO:0005829">
    <property type="term" value="C:cytosol"/>
    <property type="evidence" value="ECO:0007669"/>
    <property type="project" value="TreeGrafter"/>
</dbReference>
<evidence type="ECO:0000256" key="8">
    <source>
        <dbReference type="ARBA" id="ARBA00061500"/>
    </source>
</evidence>
<dbReference type="EMBL" id="HBHW01044418">
    <property type="protein sequence ID" value="CAE0066447.1"/>
    <property type="molecule type" value="Transcribed_RNA"/>
</dbReference>
<dbReference type="EC" id="2.4.2.18" evidence="2"/>
<dbReference type="InterPro" id="IPR017459">
    <property type="entry name" value="Glycosyl_Trfase_fam3_N_dom"/>
</dbReference>
<comment type="pathway">
    <text evidence="1">Amino-acid biosynthesis; L-tryptophan biosynthesis; L-tryptophan from chorismate: step 2/5.</text>
</comment>
<dbReference type="InterPro" id="IPR036320">
    <property type="entry name" value="Glycosyl_Trfase_fam3_N_dom_sf"/>
</dbReference>
<feature type="domain" description="Glycosyl transferase family 3 N-terminal" evidence="10">
    <location>
        <begin position="40"/>
        <end position="101"/>
    </location>
</feature>
<keyword evidence="3" id="KW-0028">Amino-acid biosynthesis</keyword>
<feature type="domain" description="Glycosyl transferase family 3" evidence="9">
    <location>
        <begin position="109"/>
        <end position="359"/>
    </location>
</feature>
<gene>
    <name evidence="11" type="ORF">RMAR00112_LOCUS34515</name>
    <name evidence="12" type="ORF">RMAR00112_LOCUS34517</name>
    <name evidence="13" type="ORF">RMAR00112_LOCUS34518</name>
    <name evidence="14" type="ORF">RMAR00112_LOCUS34519</name>
</gene>
<evidence type="ECO:0000259" key="10">
    <source>
        <dbReference type="Pfam" id="PF02885"/>
    </source>
</evidence>
<dbReference type="NCBIfam" id="TIGR01245">
    <property type="entry name" value="trpD"/>
    <property type="match status" value="1"/>
</dbReference>
<dbReference type="EMBL" id="HBHW01044414">
    <property type="protein sequence ID" value="CAE0066443.1"/>
    <property type="molecule type" value="Transcribed_RNA"/>
</dbReference>
<dbReference type="Gene3D" id="1.20.970.10">
    <property type="entry name" value="Transferase, Pyrimidine Nucleoside Phosphorylase, Chain C"/>
    <property type="match status" value="1"/>
</dbReference>
<keyword evidence="4" id="KW-0328">Glycosyltransferase</keyword>
<dbReference type="GO" id="GO:0000162">
    <property type="term" value="P:L-tryptophan biosynthetic process"/>
    <property type="evidence" value="ECO:0007669"/>
    <property type="project" value="UniProtKB-KW"/>
</dbReference>
<dbReference type="HAMAP" id="MF_00211">
    <property type="entry name" value="TrpD"/>
    <property type="match status" value="1"/>
</dbReference>
<evidence type="ECO:0000313" key="12">
    <source>
        <dbReference type="EMBL" id="CAE0066445.1"/>
    </source>
</evidence>
<dbReference type="Pfam" id="PF02885">
    <property type="entry name" value="Glycos_trans_3N"/>
    <property type="match status" value="1"/>
</dbReference>
<dbReference type="FunFam" id="3.40.1030.10:FF:000002">
    <property type="entry name" value="Anthranilate phosphoribosyltransferase"/>
    <property type="match status" value="1"/>
</dbReference>
<evidence type="ECO:0000256" key="3">
    <source>
        <dbReference type="ARBA" id="ARBA00022605"/>
    </source>
</evidence>
<evidence type="ECO:0000256" key="2">
    <source>
        <dbReference type="ARBA" id="ARBA00011948"/>
    </source>
</evidence>
<evidence type="ECO:0000256" key="1">
    <source>
        <dbReference type="ARBA" id="ARBA00004907"/>
    </source>
</evidence>
<evidence type="ECO:0000313" key="13">
    <source>
        <dbReference type="EMBL" id="CAE0066446.1"/>
    </source>
</evidence>
<dbReference type="AlphaFoldDB" id="A0A7S3AC65"/>